<evidence type="ECO:0000256" key="2">
    <source>
        <dbReference type="ARBA" id="ARBA00023136"/>
    </source>
</evidence>
<proteinExistence type="predicted"/>
<keyword evidence="3" id="KW-0732">Signal</keyword>
<dbReference type="PANTHER" id="PTHR35603:SF2">
    <property type="entry name" value="OUTER MEMBRANE LIPOPROTEIN"/>
    <property type="match status" value="1"/>
</dbReference>
<evidence type="ECO:0000256" key="3">
    <source>
        <dbReference type="SAM" id="SignalP"/>
    </source>
</evidence>
<dbReference type="InterPro" id="IPR051407">
    <property type="entry name" value="Bact_OM_lipoprot/Surf_antigen"/>
</dbReference>
<dbReference type="EMBL" id="SPVG01000260">
    <property type="protein sequence ID" value="TFW14921.1"/>
    <property type="molecule type" value="Genomic_DNA"/>
</dbReference>
<dbReference type="GO" id="GO:0019867">
    <property type="term" value="C:outer membrane"/>
    <property type="evidence" value="ECO:0007669"/>
    <property type="project" value="InterPro"/>
</dbReference>
<evidence type="ECO:0000259" key="4">
    <source>
        <dbReference type="Pfam" id="PF05433"/>
    </source>
</evidence>
<keyword evidence="2" id="KW-0472">Membrane</keyword>
<dbReference type="NCBIfam" id="NF008437">
    <property type="entry name" value="PRK11280.1"/>
    <property type="match status" value="1"/>
</dbReference>
<keyword evidence="6" id="KW-1185">Reference proteome</keyword>
<sequence>MNLQAKLIAALLSVGALPLAQAQGADFEDFGRVVSVRPQVEQVNRPRQECRTEYVQVQQPAPQRSVGGAIVGGLVGGLAGNQIGGGSGRSVATAAGAIAGALVGDRVDNANTPNSGPVSDQAVKQCRTVDHWESRTSGYEVTYDYRGRNYTSLMSYDPGERVRLRVVVEPAQR</sequence>
<comment type="subcellular location">
    <subcellularLocation>
        <location evidence="1">Membrane</location>
    </subcellularLocation>
</comment>
<name>A0A4Y9S364_9BURK</name>
<feature type="domain" description="Glycine zipper 2TM" evidence="4">
    <location>
        <begin position="67"/>
        <end position="107"/>
    </location>
</feature>
<dbReference type="PANTHER" id="PTHR35603">
    <property type="match status" value="1"/>
</dbReference>
<protein>
    <submittedName>
        <fullName evidence="5">Glycine zipper 2TM domain-containing protein</fullName>
    </submittedName>
</protein>
<organism evidence="5 6">
    <name type="scientific">Duganella callida</name>
    <dbReference type="NCBI Taxonomy" id="2561932"/>
    <lineage>
        <taxon>Bacteria</taxon>
        <taxon>Pseudomonadati</taxon>
        <taxon>Pseudomonadota</taxon>
        <taxon>Betaproteobacteria</taxon>
        <taxon>Burkholderiales</taxon>
        <taxon>Oxalobacteraceae</taxon>
        <taxon>Telluria group</taxon>
        <taxon>Duganella</taxon>
    </lineage>
</organism>
<gene>
    <name evidence="5" type="ORF">E4L98_26960</name>
</gene>
<evidence type="ECO:0000313" key="6">
    <source>
        <dbReference type="Proteomes" id="UP000297729"/>
    </source>
</evidence>
<feature type="chain" id="PRO_5021483561" evidence="3">
    <location>
        <begin position="23"/>
        <end position="173"/>
    </location>
</feature>
<comment type="caution">
    <text evidence="5">The sequence shown here is derived from an EMBL/GenBank/DDBJ whole genome shotgun (WGS) entry which is preliminary data.</text>
</comment>
<dbReference type="Pfam" id="PF05433">
    <property type="entry name" value="Rick_17kDa_Anti"/>
    <property type="match status" value="1"/>
</dbReference>
<reference evidence="5 6" key="1">
    <citation type="submission" date="2019-03" db="EMBL/GenBank/DDBJ databases">
        <title>Draft Genome Sequence of Duganella callidus sp. nov., a Novel Duganella Species Isolated from Cultivated Soil.</title>
        <authorList>
            <person name="Raths R."/>
            <person name="Peta V."/>
            <person name="Bucking H."/>
        </authorList>
    </citation>
    <scope>NUCLEOTIDE SEQUENCE [LARGE SCALE GENOMIC DNA]</scope>
    <source>
        <strain evidence="5 6">DN04</strain>
    </source>
</reference>
<dbReference type="AlphaFoldDB" id="A0A4Y9S364"/>
<evidence type="ECO:0000256" key="1">
    <source>
        <dbReference type="ARBA" id="ARBA00004370"/>
    </source>
</evidence>
<dbReference type="Proteomes" id="UP000297729">
    <property type="component" value="Unassembled WGS sequence"/>
</dbReference>
<feature type="signal peptide" evidence="3">
    <location>
        <begin position="1"/>
        <end position="22"/>
    </location>
</feature>
<dbReference type="RefSeq" id="WP_135204622.1">
    <property type="nucleotide sequence ID" value="NZ_SPVG01000260.1"/>
</dbReference>
<accession>A0A4Y9S364</accession>
<dbReference type="OrthoDB" id="8909257at2"/>
<evidence type="ECO:0000313" key="5">
    <source>
        <dbReference type="EMBL" id="TFW14921.1"/>
    </source>
</evidence>
<dbReference type="InterPro" id="IPR008816">
    <property type="entry name" value="Gly_zipper_2TM_dom"/>
</dbReference>